<keyword evidence="5 11" id="KW-0347">Helicase</keyword>
<dbReference type="CDD" id="cd18787">
    <property type="entry name" value="SF2_C_DEAD"/>
    <property type="match status" value="1"/>
</dbReference>
<dbReference type="InterPro" id="IPR001650">
    <property type="entry name" value="Helicase_C-like"/>
</dbReference>
<dbReference type="PROSITE" id="PS51194">
    <property type="entry name" value="HELICASE_CTER"/>
    <property type="match status" value="1"/>
</dbReference>
<evidence type="ECO:0000259" key="13">
    <source>
        <dbReference type="PROSITE" id="PS51192"/>
    </source>
</evidence>
<keyword evidence="3 11" id="KW-0547">Nucleotide-binding</keyword>
<evidence type="ECO:0000259" key="12">
    <source>
        <dbReference type="PROSITE" id="PS50188"/>
    </source>
</evidence>
<feature type="domain" description="B30.2/SPRY" evidence="12">
    <location>
        <begin position="59"/>
        <end position="243"/>
    </location>
</feature>
<evidence type="ECO:0000256" key="11">
    <source>
        <dbReference type="RuleBase" id="RU365068"/>
    </source>
</evidence>
<dbReference type="PANTHER" id="PTHR24031">
    <property type="entry name" value="RNA HELICASE"/>
    <property type="match status" value="1"/>
</dbReference>
<comment type="catalytic activity">
    <reaction evidence="9 11">
        <text>ATP + H2O = ADP + phosphate + H(+)</text>
        <dbReference type="Rhea" id="RHEA:13065"/>
        <dbReference type="ChEBI" id="CHEBI:15377"/>
        <dbReference type="ChEBI" id="CHEBI:15378"/>
        <dbReference type="ChEBI" id="CHEBI:30616"/>
        <dbReference type="ChEBI" id="CHEBI:43474"/>
        <dbReference type="ChEBI" id="CHEBI:456216"/>
        <dbReference type="EC" id="3.6.4.13"/>
    </reaction>
</comment>
<dbReference type="PROSITE" id="PS50188">
    <property type="entry name" value="B302_SPRY"/>
    <property type="match status" value="1"/>
</dbReference>
<dbReference type="Gene3D" id="3.40.50.300">
    <property type="entry name" value="P-loop containing nucleotide triphosphate hydrolases"/>
    <property type="match status" value="3"/>
</dbReference>
<gene>
    <name evidence="16" type="ORF">MENT_LOCUS57917</name>
</gene>
<accession>A0A6V7XXU9</accession>
<comment type="similarity">
    <text evidence="1">Belongs to the DEAD box helicase family. DDX1 subfamily.</text>
</comment>
<dbReference type="SMART" id="SM00449">
    <property type="entry name" value="SPRY"/>
    <property type="match status" value="1"/>
</dbReference>
<sequence>MTAFEELGVLPEIGKALDELDWTLPTDIQSEAIPAILGGGDACMAAETGSGKTGAFCVPILQIVYESMQPKISKAKHDIQGAQDNWRMSIHDRDHNLGVDQTGLICESNHPKLWSGVRAMRGVKCSGKYYYEAIIESDGLCRMGWATFRANLNLGTDDQGFGFGGTGKKSNAGKFDDYGESFTLNDVIGCYLDLEVGRIHWAKNGKEFPSAYSLRGEFVKAGLFPAVVIKNARLRLNFGQTSFRFPPKGDFIALCRAVPAFQVESPSESKQHDTSEEVEKRKPNQPLCLVVEPTKELAQQTYTQINKFMKYLDNPKIKNVPVVSGINMGEQMALINSGCDILTCTPGRIRSLVQEGRVDLSHIRFFVLDEADSLLGGQGDSSQIIFELHSQIPKYGPSGQRLQMIVCSATLHNMAVQKLAAQYMYFPQWIDLKGQDSVPETVHQVVCMIDPREDKSWIRLRSQPNKSIQTDGIHINDQIRPGTDAPETLSEGVKVLKAEYVLRAINAHKMDQCIIFCRTKLDCDNMEKFLTPRGYPCVCLHSDRSPDERTRNLKLFKEKKAKFLICTDVAARGLDVTGIPFVINVTLPPAEEKANYVHRIGRVGRAERMGLAISLVSSFPEKVWYHQCKSRGANCSNTRLVTQGGCAKWFDEINYLGEIEEHLGVTINRVGPDMAVPIDEYDGKVVYGAKRTNEGGPQFGHAVELKGILGELGSLEREVQWSYLKLLKSSQFVK</sequence>
<feature type="short sequence motif" description="Q motif" evidence="10">
    <location>
        <begin position="2"/>
        <end position="30"/>
    </location>
</feature>
<dbReference type="Pfam" id="PF00270">
    <property type="entry name" value="DEAD"/>
    <property type="match status" value="2"/>
</dbReference>
<name>A0A6V7XXU9_MELEN</name>
<dbReference type="GO" id="GO:0003724">
    <property type="term" value="F:RNA helicase activity"/>
    <property type="evidence" value="ECO:0007669"/>
    <property type="project" value="UniProtKB-EC"/>
</dbReference>
<dbReference type="Gene3D" id="2.60.120.920">
    <property type="match status" value="1"/>
</dbReference>
<dbReference type="PROSITE" id="PS51195">
    <property type="entry name" value="Q_MOTIF"/>
    <property type="match status" value="1"/>
</dbReference>
<dbReference type="InterPro" id="IPR003877">
    <property type="entry name" value="SPRY_dom"/>
</dbReference>
<keyword evidence="7 11" id="KW-0067">ATP-binding</keyword>
<keyword evidence="2" id="KW-0540">Nuclease</keyword>
<evidence type="ECO:0000313" key="17">
    <source>
        <dbReference type="Proteomes" id="UP000580250"/>
    </source>
</evidence>
<dbReference type="InterPro" id="IPR014014">
    <property type="entry name" value="RNA_helicase_DEAD_Q_motif"/>
</dbReference>
<keyword evidence="8 11" id="KW-0694">RNA-binding</keyword>
<evidence type="ECO:0000313" key="16">
    <source>
        <dbReference type="EMBL" id="CAD2204189.1"/>
    </source>
</evidence>
<dbReference type="InterPro" id="IPR014001">
    <property type="entry name" value="Helicase_ATP-bd"/>
</dbReference>
<feature type="domain" description="DEAD-box RNA helicase Q" evidence="15">
    <location>
        <begin position="2"/>
        <end position="30"/>
    </location>
</feature>
<dbReference type="SMART" id="SM00490">
    <property type="entry name" value="HELICc"/>
    <property type="match status" value="1"/>
</dbReference>
<evidence type="ECO:0000256" key="5">
    <source>
        <dbReference type="ARBA" id="ARBA00022806"/>
    </source>
</evidence>
<dbReference type="InterPro" id="IPR043136">
    <property type="entry name" value="B30.2/SPRY_sf"/>
</dbReference>
<evidence type="ECO:0000256" key="8">
    <source>
        <dbReference type="ARBA" id="ARBA00022884"/>
    </source>
</evidence>
<dbReference type="OrthoDB" id="1735at2759"/>
<dbReference type="EC" id="3.6.4.13" evidence="11"/>
<feature type="domain" description="Helicase C-terminal" evidence="14">
    <location>
        <begin position="488"/>
        <end position="678"/>
    </location>
</feature>
<evidence type="ECO:0000259" key="14">
    <source>
        <dbReference type="PROSITE" id="PS51194"/>
    </source>
</evidence>
<dbReference type="Pfam" id="PF00271">
    <property type="entry name" value="Helicase_C"/>
    <property type="match status" value="1"/>
</dbReference>
<comment type="caution">
    <text evidence="16">The sequence shown here is derived from an EMBL/GenBank/DDBJ whole genome shotgun (WGS) entry which is preliminary data.</text>
</comment>
<dbReference type="InterPro" id="IPR011545">
    <property type="entry name" value="DEAD/DEAH_box_helicase_dom"/>
</dbReference>
<dbReference type="SUPFAM" id="SSF52540">
    <property type="entry name" value="P-loop containing nucleoside triphosphate hydrolases"/>
    <property type="match status" value="2"/>
</dbReference>
<dbReference type="GO" id="GO:0003723">
    <property type="term" value="F:RNA binding"/>
    <property type="evidence" value="ECO:0007669"/>
    <property type="project" value="UniProtKB-UniRule"/>
</dbReference>
<dbReference type="InterPro" id="IPR013320">
    <property type="entry name" value="ConA-like_dom_sf"/>
</dbReference>
<protein>
    <recommendedName>
        <fullName evidence="11">ATP-dependent RNA helicase</fullName>
        <ecNumber evidence="11">3.6.4.13</ecNumber>
    </recommendedName>
</protein>
<evidence type="ECO:0000256" key="6">
    <source>
        <dbReference type="ARBA" id="ARBA00022839"/>
    </source>
</evidence>
<evidence type="ECO:0000256" key="10">
    <source>
        <dbReference type="PROSITE-ProRule" id="PRU00552"/>
    </source>
</evidence>
<feature type="domain" description="Helicase ATP-binding" evidence="13">
    <location>
        <begin position="282"/>
        <end position="429"/>
    </location>
</feature>
<dbReference type="Proteomes" id="UP000580250">
    <property type="component" value="Unassembled WGS sequence"/>
</dbReference>
<dbReference type="Pfam" id="PF00622">
    <property type="entry name" value="SPRY"/>
    <property type="match status" value="1"/>
</dbReference>
<dbReference type="InterPro" id="IPR001870">
    <property type="entry name" value="B30.2/SPRY"/>
</dbReference>
<dbReference type="PROSITE" id="PS51192">
    <property type="entry name" value="HELICASE_ATP_BIND_1"/>
    <property type="match status" value="1"/>
</dbReference>
<reference evidence="16 17" key="1">
    <citation type="submission" date="2020-08" db="EMBL/GenBank/DDBJ databases">
        <authorList>
            <person name="Koutsovoulos G."/>
            <person name="Danchin GJ E."/>
        </authorList>
    </citation>
    <scope>NUCLEOTIDE SEQUENCE [LARGE SCALE GENOMIC DNA]</scope>
</reference>
<dbReference type="FunFam" id="3.40.50.300:FF:000708">
    <property type="entry name" value="ATP-dependent RNA helicase DDX1"/>
    <property type="match status" value="1"/>
</dbReference>
<evidence type="ECO:0000256" key="3">
    <source>
        <dbReference type="ARBA" id="ARBA00022741"/>
    </source>
</evidence>
<dbReference type="CDD" id="cd12873">
    <property type="entry name" value="SPRY_DDX1"/>
    <property type="match status" value="1"/>
</dbReference>
<dbReference type="GO" id="GO:0005524">
    <property type="term" value="F:ATP binding"/>
    <property type="evidence" value="ECO:0007669"/>
    <property type="project" value="UniProtKB-UniRule"/>
</dbReference>
<dbReference type="SMART" id="SM00487">
    <property type="entry name" value="DEXDc"/>
    <property type="match status" value="1"/>
</dbReference>
<evidence type="ECO:0000256" key="9">
    <source>
        <dbReference type="ARBA" id="ARBA00047984"/>
    </source>
</evidence>
<evidence type="ECO:0000256" key="7">
    <source>
        <dbReference type="ARBA" id="ARBA00022840"/>
    </source>
</evidence>
<evidence type="ECO:0000259" key="15">
    <source>
        <dbReference type="PROSITE" id="PS51195"/>
    </source>
</evidence>
<keyword evidence="4 11" id="KW-0378">Hydrolase</keyword>
<evidence type="ECO:0000256" key="1">
    <source>
        <dbReference type="ARBA" id="ARBA00008765"/>
    </source>
</evidence>
<evidence type="ECO:0000256" key="4">
    <source>
        <dbReference type="ARBA" id="ARBA00022801"/>
    </source>
</evidence>
<comment type="function">
    <text evidence="11">RNA helicase.</text>
</comment>
<proteinExistence type="inferred from homology"/>
<dbReference type="SUPFAM" id="SSF49899">
    <property type="entry name" value="Concanavalin A-like lectins/glucanases"/>
    <property type="match status" value="1"/>
</dbReference>
<organism evidence="16 17">
    <name type="scientific">Meloidogyne enterolobii</name>
    <name type="common">Root-knot nematode worm</name>
    <name type="synonym">Meloidogyne mayaguensis</name>
    <dbReference type="NCBI Taxonomy" id="390850"/>
    <lineage>
        <taxon>Eukaryota</taxon>
        <taxon>Metazoa</taxon>
        <taxon>Ecdysozoa</taxon>
        <taxon>Nematoda</taxon>
        <taxon>Chromadorea</taxon>
        <taxon>Rhabditida</taxon>
        <taxon>Tylenchina</taxon>
        <taxon>Tylenchomorpha</taxon>
        <taxon>Tylenchoidea</taxon>
        <taxon>Meloidogynidae</taxon>
        <taxon>Meloidogyninae</taxon>
        <taxon>Meloidogyne</taxon>
    </lineage>
</organism>
<dbReference type="GO" id="GO:0004527">
    <property type="term" value="F:exonuclease activity"/>
    <property type="evidence" value="ECO:0007669"/>
    <property type="project" value="UniProtKB-KW"/>
</dbReference>
<comment type="domain">
    <text evidence="11">The helicase domain is involved in the stimulation of RELA transcriptional activity.</text>
</comment>
<evidence type="ECO:0000256" key="2">
    <source>
        <dbReference type="ARBA" id="ARBA00022722"/>
    </source>
</evidence>
<dbReference type="EMBL" id="CAJEWN010002540">
    <property type="protein sequence ID" value="CAD2204189.1"/>
    <property type="molecule type" value="Genomic_DNA"/>
</dbReference>
<dbReference type="AlphaFoldDB" id="A0A6V7XXU9"/>
<keyword evidence="6" id="KW-0269">Exonuclease</keyword>
<dbReference type="InterPro" id="IPR027417">
    <property type="entry name" value="P-loop_NTPase"/>
</dbReference>